<dbReference type="AlphaFoldDB" id="A0A5B9DB26"/>
<dbReference type="RefSeq" id="WP_147662715.1">
    <property type="nucleotide sequence ID" value="NZ_CP042905.2"/>
</dbReference>
<dbReference type="KEGG" id="psyt:DSAG12_01643"/>
<name>A0A5B9DB26_9ARCH</name>
<keyword evidence="3" id="KW-1185">Reference proteome</keyword>
<dbReference type="Proteomes" id="UP000321408">
    <property type="component" value="Chromosome"/>
</dbReference>
<organism evidence="2 3">
    <name type="scientific">Promethearchaeum syntrophicum</name>
    <dbReference type="NCBI Taxonomy" id="2594042"/>
    <lineage>
        <taxon>Archaea</taxon>
        <taxon>Promethearchaeati</taxon>
        <taxon>Promethearchaeota</taxon>
        <taxon>Promethearchaeia</taxon>
        <taxon>Promethearchaeales</taxon>
        <taxon>Promethearchaeaceae</taxon>
        <taxon>Promethearchaeum</taxon>
    </lineage>
</organism>
<dbReference type="EMBL" id="CP042905">
    <property type="protein sequence ID" value="QEE15816.1"/>
    <property type="molecule type" value="Genomic_DNA"/>
</dbReference>
<evidence type="ECO:0000313" key="2">
    <source>
        <dbReference type="EMBL" id="QEE15816.1"/>
    </source>
</evidence>
<proteinExistence type="predicted"/>
<gene>
    <name evidence="2" type="ORF">DSAG12_01643</name>
</gene>
<reference evidence="2 3" key="1">
    <citation type="journal article" date="2020" name="Nature">
        <title>Isolation of an archaeon at the prokaryote-eukaryote interface.</title>
        <authorList>
            <person name="Imachi H."/>
            <person name="Nobu M.K."/>
            <person name="Nakahara N."/>
            <person name="Morono Y."/>
            <person name="Ogawara M."/>
            <person name="Takaki Y."/>
            <person name="Takano Y."/>
            <person name="Uematsu K."/>
            <person name="Ikuta T."/>
            <person name="Ito M."/>
            <person name="Matsui Y."/>
            <person name="Miyazaki M."/>
            <person name="Murata K."/>
            <person name="Saito Y."/>
            <person name="Sakai S."/>
            <person name="Song C."/>
            <person name="Tasumi E."/>
            <person name="Yamanaka Y."/>
            <person name="Yamaguchi T."/>
            <person name="Kamagata Y."/>
            <person name="Tamaki H."/>
            <person name="Takai K."/>
        </authorList>
    </citation>
    <scope>NUCLEOTIDE SEQUENCE [LARGE SCALE GENOMIC DNA]</scope>
    <source>
        <strain evidence="2 3">MK-D1</strain>
    </source>
</reference>
<feature type="compositionally biased region" description="Basic and acidic residues" evidence="1">
    <location>
        <begin position="35"/>
        <end position="50"/>
    </location>
</feature>
<sequence length="80" mass="9714">MQSLDRLKLEYEKDKKKVKQIDNKLHALEKRKRTESKYGHKDTGDLDQQIKHLHAEKKDLLKREQKIMKKMKKIEKKDNS</sequence>
<protein>
    <submittedName>
        <fullName evidence="2">Uncharacterized protein</fullName>
    </submittedName>
</protein>
<feature type="region of interest" description="Disordered" evidence="1">
    <location>
        <begin position="28"/>
        <end position="50"/>
    </location>
</feature>
<accession>A0A5B9DB26</accession>
<evidence type="ECO:0000313" key="3">
    <source>
        <dbReference type="Proteomes" id="UP000321408"/>
    </source>
</evidence>
<evidence type="ECO:0000256" key="1">
    <source>
        <dbReference type="SAM" id="MobiDB-lite"/>
    </source>
</evidence>
<dbReference type="GeneID" id="41329636"/>
<reference evidence="2 3" key="2">
    <citation type="journal article" date="2024" name="Int. J. Syst. Evol. Microbiol.">
        <title>Promethearchaeum syntrophicum gen. nov., sp. nov., an anaerobic, obligately syntrophic archaeon, the first isolate of the lineage 'Asgard' archaea, and proposal of the new archaeal phylum Promethearchaeota phyl. nov. and kingdom Promethearchaeati regn. nov.</title>
        <authorList>
            <person name="Imachi H."/>
            <person name="Nobu M.K."/>
            <person name="Kato S."/>
            <person name="Takaki Y."/>
            <person name="Miyazaki M."/>
            <person name="Miyata M."/>
            <person name="Ogawara M."/>
            <person name="Saito Y."/>
            <person name="Sakai S."/>
            <person name="Tahara Y.O."/>
            <person name="Takano Y."/>
            <person name="Tasumi E."/>
            <person name="Uematsu K."/>
            <person name="Yoshimura T."/>
            <person name="Itoh T."/>
            <person name="Ohkuma M."/>
            <person name="Takai K."/>
        </authorList>
    </citation>
    <scope>NUCLEOTIDE SEQUENCE [LARGE SCALE GENOMIC DNA]</scope>
    <source>
        <strain evidence="2 3">MK-D1</strain>
    </source>
</reference>